<feature type="compositionally biased region" description="Basic and acidic residues" evidence="1">
    <location>
        <begin position="7"/>
        <end position="18"/>
    </location>
</feature>
<proteinExistence type="predicted"/>
<name>A0A1G9GSQ4_9ACTN</name>
<protein>
    <submittedName>
        <fullName evidence="2">Uncharacterized protein</fullName>
    </submittedName>
</protein>
<organism evidence="2 3">
    <name type="scientific">Glycomyces sambucus</name>
    <dbReference type="NCBI Taxonomy" id="380244"/>
    <lineage>
        <taxon>Bacteria</taxon>
        <taxon>Bacillati</taxon>
        <taxon>Actinomycetota</taxon>
        <taxon>Actinomycetes</taxon>
        <taxon>Glycomycetales</taxon>
        <taxon>Glycomycetaceae</taxon>
        <taxon>Glycomyces</taxon>
    </lineage>
</organism>
<feature type="compositionally biased region" description="Acidic residues" evidence="1">
    <location>
        <begin position="56"/>
        <end position="82"/>
    </location>
</feature>
<dbReference type="RefSeq" id="WP_091048490.1">
    <property type="nucleotide sequence ID" value="NZ_FNGF01000003.1"/>
</dbReference>
<feature type="region of interest" description="Disordered" evidence="1">
    <location>
        <begin position="46"/>
        <end position="134"/>
    </location>
</feature>
<reference evidence="3" key="1">
    <citation type="submission" date="2016-10" db="EMBL/GenBank/DDBJ databases">
        <authorList>
            <person name="Varghese N."/>
            <person name="Submissions S."/>
        </authorList>
    </citation>
    <scope>NUCLEOTIDE SEQUENCE [LARGE SCALE GENOMIC DNA]</scope>
    <source>
        <strain evidence="3">CGMCC 4.3147</strain>
    </source>
</reference>
<dbReference type="EMBL" id="FNGF01000003">
    <property type="protein sequence ID" value="SDL03697.1"/>
    <property type="molecule type" value="Genomic_DNA"/>
</dbReference>
<accession>A0A1G9GSQ4</accession>
<dbReference type="AlphaFoldDB" id="A0A1G9GSQ4"/>
<feature type="compositionally biased region" description="Acidic residues" evidence="1">
    <location>
        <begin position="99"/>
        <end position="133"/>
    </location>
</feature>
<evidence type="ECO:0000256" key="1">
    <source>
        <dbReference type="SAM" id="MobiDB-lite"/>
    </source>
</evidence>
<evidence type="ECO:0000313" key="2">
    <source>
        <dbReference type="EMBL" id="SDL03697.1"/>
    </source>
</evidence>
<keyword evidence="3" id="KW-1185">Reference proteome</keyword>
<evidence type="ECO:0000313" key="3">
    <source>
        <dbReference type="Proteomes" id="UP000198662"/>
    </source>
</evidence>
<dbReference type="STRING" id="380244.SAMN05216298_2402"/>
<dbReference type="OrthoDB" id="3350465at2"/>
<feature type="compositionally biased region" description="Basic and acidic residues" evidence="1">
    <location>
        <begin position="83"/>
        <end position="98"/>
    </location>
</feature>
<sequence>MAAESDAPERGAETEKLWNETGVDPVELHLGKDSGYTLRAYRMSDTLPGAKADRDAAEDDDTVDGTDEDDDEGAEALDALDPDGDRERPEADDERVLPEDPDAGEPDPADFEDEAPEADEAEEEDALDAEPEEVPVFLTRKGKLLVFRERAALVAYVKGNDDHDLAVIDEYADLRDRVDVDDIVCDENDIYELDLVVANLRGGQEGWEPELLIKAAEAGRDLGYALKNDSVVAALAPGSPLDDLDETFRIVAEGGLKGRFAKRRLKRNDPQQAAIAWRGVIAKINDHVEWR</sequence>
<gene>
    <name evidence="2" type="ORF">SAMN05216298_2402</name>
</gene>
<dbReference type="Proteomes" id="UP000198662">
    <property type="component" value="Unassembled WGS sequence"/>
</dbReference>
<feature type="region of interest" description="Disordered" evidence="1">
    <location>
        <begin position="1"/>
        <end position="30"/>
    </location>
</feature>